<sequence length="77" mass="8795">MINLFKRPIEKETLDDWAKIANDIAKVAILAIPVMLYGKDPISLKTFNSLMLLIGAYSALQSGRIIRRYKLKQEESK</sequence>
<accession>A0A486X9W8</accession>
<reference evidence="1" key="1">
    <citation type="submission" date="2019-03" db="EMBL/GenBank/DDBJ databases">
        <authorList>
            <consortium name="Pathogen Informatics"/>
        </authorList>
    </citation>
    <scope>NUCLEOTIDE SEQUENCE</scope>
    <source>
        <strain evidence="1">Unknown</strain>
    </source>
</reference>
<protein>
    <submittedName>
        <fullName evidence="1">Uncharacterized protein</fullName>
    </submittedName>
</protein>
<name>A0A486X9W8_9PAST</name>
<organism evidence="1">
    <name type="scientific">uncultured Avibacterium sp</name>
    <dbReference type="NCBI Taxonomy" id="1936169"/>
    <lineage>
        <taxon>Bacteria</taxon>
        <taxon>Pseudomonadati</taxon>
        <taxon>Pseudomonadota</taxon>
        <taxon>Gammaproteobacteria</taxon>
        <taxon>Pasteurellales</taxon>
        <taxon>Pasteurellaceae</taxon>
        <taxon>Avibacterium</taxon>
        <taxon>environmental samples</taxon>
    </lineage>
</organism>
<gene>
    <name evidence="1" type="ORF">NCTC4101_00524</name>
</gene>
<dbReference type="EMBL" id="CAAHDN010000007">
    <property type="protein sequence ID" value="VGM95164.1"/>
    <property type="molecule type" value="Genomic_DNA"/>
</dbReference>
<proteinExistence type="predicted"/>
<dbReference type="AlphaFoldDB" id="A0A486X9W8"/>
<evidence type="ECO:0000313" key="1">
    <source>
        <dbReference type="EMBL" id="VGM95164.1"/>
    </source>
</evidence>